<evidence type="ECO:0000256" key="2">
    <source>
        <dbReference type="ARBA" id="ARBA00022475"/>
    </source>
</evidence>
<keyword evidence="3 7" id="KW-0812">Transmembrane</keyword>
<evidence type="ECO:0000313" key="8">
    <source>
        <dbReference type="EMBL" id="MDR5711191.1"/>
    </source>
</evidence>
<feature type="transmembrane region" description="Helical" evidence="7">
    <location>
        <begin position="136"/>
        <end position="157"/>
    </location>
</feature>
<keyword evidence="5 7" id="KW-0472">Membrane</keyword>
<feature type="transmembrane region" description="Helical" evidence="7">
    <location>
        <begin position="178"/>
        <end position="197"/>
    </location>
</feature>
<protein>
    <submittedName>
        <fullName evidence="8">Na/Pi cotransporter family protein</fullName>
    </submittedName>
</protein>
<evidence type="ECO:0000256" key="6">
    <source>
        <dbReference type="SAM" id="MobiDB-lite"/>
    </source>
</evidence>
<gene>
    <name evidence="8" type="ORF">RH857_03420</name>
</gene>
<feature type="transmembrane region" description="Helical" evidence="7">
    <location>
        <begin position="248"/>
        <end position="269"/>
    </location>
</feature>
<feature type="transmembrane region" description="Helical" evidence="7">
    <location>
        <begin position="61"/>
        <end position="82"/>
    </location>
</feature>
<comment type="subcellular location">
    <subcellularLocation>
        <location evidence="1">Cell membrane</location>
        <topology evidence="1">Multi-pass membrane protein</topology>
    </subcellularLocation>
</comment>
<organism evidence="8 9">
    <name type="scientific">Nesterenkonia flava</name>
    <dbReference type="NCBI Taxonomy" id="469799"/>
    <lineage>
        <taxon>Bacteria</taxon>
        <taxon>Bacillati</taxon>
        <taxon>Actinomycetota</taxon>
        <taxon>Actinomycetes</taxon>
        <taxon>Micrococcales</taxon>
        <taxon>Micrococcaceae</taxon>
        <taxon>Nesterenkonia</taxon>
    </lineage>
</organism>
<name>A0ABU1FSS7_9MICC</name>
<dbReference type="EMBL" id="JAVKGT010000006">
    <property type="protein sequence ID" value="MDR5711191.1"/>
    <property type="molecule type" value="Genomic_DNA"/>
</dbReference>
<evidence type="ECO:0000256" key="3">
    <source>
        <dbReference type="ARBA" id="ARBA00022692"/>
    </source>
</evidence>
<comment type="caution">
    <text evidence="8">The sequence shown here is derived from an EMBL/GenBank/DDBJ whole genome shotgun (WGS) entry which is preliminary data.</text>
</comment>
<accession>A0ABU1FSS7</accession>
<evidence type="ECO:0000256" key="7">
    <source>
        <dbReference type="SAM" id="Phobius"/>
    </source>
</evidence>
<reference evidence="9" key="1">
    <citation type="submission" date="2023-07" db="EMBL/GenBank/DDBJ databases">
        <title>Description of three actinobacteria isolated from air of manufacturing shop in a pharmaceutical factory.</title>
        <authorList>
            <person name="Zhang D.-F."/>
        </authorList>
    </citation>
    <scope>NUCLEOTIDE SEQUENCE [LARGE SCALE GENOMIC DNA]</scope>
    <source>
        <strain evidence="9">CCTCC AB 207010</strain>
    </source>
</reference>
<evidence type="ECO:0000256" key="1">
    <source>
        <dbReference type="ARBA" id="ARBA00004651"/>
    </source>
</evidence>
<sequence>MTVKKYDPVKGEDPLAEEDPELRLHEDELSRRGAEEKPTRRLTSLFERIGLEGRALTMAHWLSVALGVWLLLTAVNAIGNGFELAAGDQAEELFAFATNPFIALMIGIVATALTQSSSTTTSVTVGLVAGGLPLEIAIPVLMGANMGTTMTNTLVSLGMIRDKEQFRRGFSVATVQDFYNLMAVALILPVELLTGFLERSSQWLSEQTAGAEGGPVAYVFERIGDGVSLITDPGADALEFGLGFLPDVWQGVIMILLGIGLILFVINFISSMLKVLLVGTAKKVLHGAIGRGPVAGVGSGVAVTVMVQSSSTTTSLAVPLAGSGHFGLKELYPFTVGANLGTTMTALIAAFSFTGEEGVIALQAALVHLLFNVTALLVIFSVPYVRSLPPLAAGRMGALAGERKVVALLWVIGLFVALPLALILGSVML</sequence>
<feature type="transmembrane region" description="Helical" evidence="7">
    <location>
        <begin position="331"/>
        <end position="354"/>
    </location>
</feature>
<dbReference type="PANTHER" id="PTHR10010:SF46">
    <property type="entry name" value="SODIUM-DEPENDENT PHOSPHATE TRANSPORT PROTEIN 2B"/>
    <property type="match status" value="1"/>
</dbReference>
<dbReference type="Proteomes" id="UP001260872">
    <property type="component" value="Unassembled WGS sequence"/>
</dbReference>
<dbReference type="Pfam" id="PF02690">
    <property type="entry name" value="Na_Pi_cotrans"/>
    <property type="match status" value="2"/>
</dbReference>
<feature type="compositionally biased region" description="Basic and acidic residues" evidence="6">
    <location>
        <begin position="1"/>
        <end position="13"/>
    </location>
</feature>
<evidence type="ECO:0000256" key="5">
    <source>
        <dbReference type="ARBA" id="ARBA00023136"/>
    </source>
</evidence>
<feature type="transmembrane region" description="Helical" evidence="7">
    <location>
        <begin position="360"/>
        <end position="385"/>
    </location>
</feature>
<keyword evidence="2" id="KW-1003">Cell membrane</keyword>
<evidence type="ECO:0000256" key="4">
    <source>
        <dbReference type="ARBA" id="ARBA00022989"/>
    </source>
</evidence>
<feature type="transmembrane region" description="Helical" evidence="7">
    <location>
        <begin position="405"/>
        <end position="428"/>
    </location>
</feature>
<feature type="compositionally biased region" description="Basic and acidic residues" evidence="6">
    <location>
        <begin position="21"/>
        <end position="37"/>
    </location>
</feature>
<keyword evidence="4 7" id="KW-1133">Transmembrane helix</keyword>
<feature type="region of interest" description="Disordered" evidence="6">
    <location>
        <begin position="1"/>
        <end position="37"/>
    </location>
</feature>
<proteinExistence type="predicted"/>
<dbReference type="RefSeq" id="WP_310536578.1">
    <property type="nucleotide sequence ID" value="NZ_BAAAOC010000092.1"/>
</dbReference>
<dbReference type="InterPro" id="IPR003841">
    <property type="entry name" value="Na/Pi_transpt"/>
</dbReference>
<feature type="transmembrane region" description="Helical" evidence="7">
    <location>
        <begin position="94"/>
        <end position="116"/>
    </location>
</feature>
<dbReference type="PANTHER" id="PTHR10010">
    <property type="entry name" value="SOLUTE CARRIER FAMILY 34 SODIUM PHOSPHATE , MEMBER 2-RELATED"/>
    <property type="match status" value="1"/>
</dbReference>
<keyword evidence="9" id="KW-1185">Reference proteome</keyword>
<evidence type="ECO:0000313" key="9">
    <source>
        <dbReference type="Proteomes" id="UP001260872"/>
    </source>
</evidence>